<dbReference type="GO" id="GO:0046872">
    <property type="term" value="F:metal ion binding"/>
    <property type="evidence" value="ECO:0007669"/>
    <property type="project" value="UniProtKB-KW"/>
</dbReference>
<dbReference type="InterPro" id="IPR015376">
    <property type="entry name" value="Znr_NADH_PPase"/>
</dbReference>
<comment type="cofactor">
    <cofactor evidence="2">
        <name>Zn(2+)</name>
        <dbReference type="ChEBI" id="CHEBI:29105"/>
    </cofactor>
</comment>
<dbReference type="EC" id="3.6.1.22" evidence="4"/>
<dbReference type="CDD" id="cd03429">
    <property type="entry name" value="NUDIX_NADH_pyrophosphatase_Nudt13"/>
    <property type="match status" value="1"/>
</dbReference>
<dbReference type="AlphaFoldDB" id="A0A261FVS2"/>
<comment type="similarity">
    <text evidence="3">Belongs to the Nudix hydrolase family. NudC subfamily.</text>
</comment>
<dbReference type="Gene3D" id="3.90.79.10">
    <property type="entry name" value="Nucleoside Triphosphate Pyrophosphohydrolase"/>
    <property type="match status" value="1"/>
</dbReference>
<comment type="cofactor">
    <cofactor evidence="1">
        <name>Mg(2+)</name>
        <dbReference type="ChEBI" id="CHEBI:18420"/>
    </cofactor>
</comment>
<keyword evidence="6" id="KW-0378">Hydrolase</keyword>
<dbReference type="PANTHER" id="PTHR42904:SF6">
    <property type="entry name" value="NAD-CAPPED RNA HYDROLASE NUDT12"/>
    <property type="match status" value="1"/>
</dbReference>
<evidence type="ECO:0000256" key="9">
    <source>
        <dbReference type="ARBA" id="ARBA00023679"/>
    </source>
</evidence>
<evidence type="ECO:0000256" key="5">
    <source>
        <dbReference type="ARBA" id="ARBA00022723"/>
    </source>
</evidence>
<proteinExistence type="inferred from homology"/>
<evidence type="ECO:0000256" key="3">
    <source>
        <dbReference type="ARBA" id="ARBA00009595"/>
    </source>
</evidence>
<dbReference type="InterPro" id="IPR015797">
    <property type="entry name" value="NUDIX_hydrolase-like_dom_sf"/>
</dbReference>
<dbReference type="PROSITE" id="PS51462">
    <property type="entry name" value="NUDIX"/>
    <property type="match status" value="1"/>
</dbReference>
<evidence type="ECO:0000256" key="8">
    <source>
        <dbReference type="ARBA" id="ARBA00023027"/>
    </source>
</evidence>
<dbReference type="InterPro" id="IPR020084">
    <property type="entry name" value="NUDIX_hydrolase_CS"/>
</dbReference>
<evidence type="ECO:0000313" key="11">
    <source>
        <dbReference type="EMBL" id="OZG63269.1"/>
    </source>
</evidence>
<evidence type="ECO:0000256" key="6">
    <source>
        <dbReference type="ARBA" id="ARBA00022801"/>
    </source>
</evidence>
<name>A0A261FVS2_9BIFI</name>
<dbReference type="RefSeq" id="WP_094730414.1">
    <property type="nucleotide sequence ID" value="NZ_MWWY01000037.1"/>
</dbReference>
<evidence type="ECO:0000256" key="4">
    <source>
        <dbReference type="ARBA" id="ARBA00012381"/>
    </source>
</evidence>
<dbReference type="NCBIfam" id="NF001299">
    <property type="entry name" value="PRK00241.1"/>
    <property type="match status" value="1"/>
</dbReference>
<keyword evidence="8" id="KW-0520">NAD</keyword>
<dbReference type="Proteomes" id="UP000216074">
    <property type="component" value="Unassembled WGS sequence"/>
</dbReference>
<dbReference type="InterPro" id="IPR000086">
    <property type="entry name" value="NUDIX_hydrolase_dom"/>
</dbReference>
<evidence type="ECO:0000256" key="7">
    <source>
        <dbReference type="ARBA" id="ARBA00022842"/>
    </source>
</evidence>
<accession>A0A261FVS2</accession>
<dbReference type="PANTHER" id="PTHR42904">
    <property type="entry name" value="NUDIX HYDROLASE, NUDC SUBFAMILY"/>
    <property type="match status" value="1"/>
</dbReference>
<evidence type="ECO:0000256" key="1">
    <source>
        <dbReference type="ARBA" id="ARBA00001946"/>
    </source>
</evidence>
<evidence type="ECO:0000259" key="10">
    <source>
        <dbReference type="PROSITE" id="PS51462"/>
    </source>
</evidence>
<dbReference type="SUPFAM" id="SSF55811">
    <property type="entry name" value="Nudix"/>
    <property type="match status" value="1"/>
</dbReference>
<dbReference type="GO" id="GO:0019677">
    <property type="term" value="P:NAD+ catabolic process"/>
    <property type="evidence" value="ECO:0007669"/>
    <property type="project" value="TreeGrafter"/>
</dbReference>
<dbReference type="GO" id="GO:0006742">
    <property type="term" value="P:NADP+ catabolic process"/>
    <property type="evidence" value="ECO:0007669"/>
    <property type="project" value="TreeGrafter"/>
</dbReference>
<keyword evidence="7" id="KW-0460">Magnesium</keyword>
<sequence length="369" mass="40534">MFSPLALTQALPFLPLAQGDIDYHTERRSEDGLIDTLLIEPSTKVILTRDGRIAVPKGQGGIVDYENVRMRLATVPGTYVRSDLATHPQVVAMFLGSYGGERNEHVIAVDITRISEASSNVPQRSVHVSDAALTGADDAFDEHDSDAQAHTAVRPSLLEQAVTRFDWVDLRGFAPHATPREAGQATSAISLSIWHTRQQFCPTCGAPVEAAMAGWAQRCTNDGDGHRLLFPRVEPAVITAIVDSNDRLLVQHNVAWKDARLYSVSAGFVEAGENLEHAVRREAKEEVGLTLGAVKYLGSQPWPFPASLMMAFKAQAVTTDVHVDGEETMTARWVTRDEYTNELISGRMVAPGKATIARYMIEEWYGREL</sequence>
<keyword evidence="5" id="KW-0479">Metal-binding</keyword>
<reference evidence="11 12" key="1">
    <citation type="journal article" date="2017" name="BMC Genomics">
        <title>Comparative genomic and phylogenomic analyses of the Bifidobacteriaceae family.</title>
        <authorList>
            <person name="Lugli G.A."/>
            <person name="Milani C."/>
            <person name="Turroni F."/>
            <person name="Duranti S."/>
            <person name="Mancabelli L."/>
            <person name="Mangifesta M."/>
            <person name="Ferrario C."/>
            <person name="Modesto M."/>
            <person name="Mattarelli P."/>
            <person name="Jiri K."/>
            <person name="van Sinderen D."/>
            <person name="Ventura M."/>
        </authorList>
    </citation>
    <scope>NUCLEOTIDE SEQUENCE [LARGE SCALE GENOMIC DNA]</scope>
    <source>
        <strain evidence="11 12">DSM 100202</strain>
    </source>
</reference>
<dbReference type="GO" id="GO:0005829">
    <property type="term" value="C:cytosol"/>
    <property type="evidence" value="ECO:0007669"/>
    <property type="project" value="TreeGrafter"/>
</dbReference>
<comment type="caution">
    <text evidence="11">The sequence shown here is derived from an EMBL/GenBank/DDBJ whole genome shotgun (WGS) entry which is preliminary data.</text>
</comment>
<dbReference type="InterPro" id="IPR049734">
    <property type="entry name" value="NudC-like_C"/>
</dbReference>
<evidence type="ECO:0000313" key="12">
    <source>
        <dbReference type="Proteomes" id="UP000216074"/>
    </source>
</evidence>
<dbReference type="EMBL" id="MWWY01000037">
    <property type="protein sequence ID" value="OZG63269.1"/>
    <property type="molecule type" value="Genomic_DNA"/>
</dbReference>
<dbReference type="PROSITE" id="PS00893">
    <property type="entry name" value="NUDIX_BOX"/>
    <property type="match status" value="1"/>
</dbReference>
<dbReference type="InterPro" id="IPR050241">
    <property type="entry name" value="NAD-cap_RNA_hydrolase_NudC"/>
</dbReference>
<dbReference type="Gene3D" id="3.90.79.20">
    <property type="match status" value="1"/>
</dbReference>
<comment type="catalytic activity">
    <reaction evidence="9">
        <text>a 5'-end NAD(+)-phospho-ribonucleoside in mRNA + H2O = a 5'-end phospho-adenosine-phospho-ribonucleoside in mRNA + beta-nicotinamide D-ribonucleotide + 2 H(+)</text>
        <dbReference type="Rhea" id="RHEA:60876"/>
        <dbReference type="Rhea" id="RHEA-COMP:15698"/>
        <dbReference type="Rhea" id="RHEA-COMP:15719"/>
        <dbReference type="ChEBI" id="CHEBI:14649"/>
        <dbReference type="ChEBI" id="CHEBI:15377"/>
        <dbReference type="ChEBI" id="CHEBI:15378"/>
        <dbReference type="ChEBI" id="CHEBI:144029"/>
        <dbReference type="ChEBI" id="CHEBI:144051"/>
    </reaction>
    <physiologicalReaction direction="left-to-right" evidence="9">
        <dbReference type="Rhea" id="RHEA:60877"/>
    </physiologicalReaction>
</comment>
<evidence type="ECO:0000256" key="2">
    <source>
        <dbReference type="ARBA" id="ARBA00001947"/>
    </source>
</evidence>
<organism evidence="11 12">
    <name type="scientific">Bifidobacterium hapali</name>
    <dbReference type="NCBI Taxonomy" id="1630172"/>
    <lineage>
        <taxon>Bacteria</taxon>
        <taxon>Bacillati</taxon>
        <taxon>Actinomycetota</taxon>
        <taxon>Actinomycetes</taxon>
        <taxon>Bifidobacteriales</taxon>
        <taxon>Bifidobacteriaceae</taxon>
        <taxon>Bifidobacterium</taxon>
    </lineage>
</organism>
<keyword evidence="12" id="KW-1185">Reference proteome</keyword>
<dbReference type="Pfam" id="PF09297">
    <property type="entry name" value="Zn_ribbon_NUD"/>
    <property type="match status" value="1"/>
</dbReference>
<feature type="domain" description="Nudix hydrolase" evidence="10">
    <location>
        <begin position="231"/>
        <end position="362"/>
    </location>
</feature>
<dbReference type="GO" id="GO:0035529">
    <property type="term" value="F:NADH pyrophosphatase activity"/>
    <property type="evidence" value="ECO:0007669"/>
    <property type="project" value="TreeGrafter"/>
</dbReference>
<protein>
    <recommendedName>
        <fullName evidence="4">NAD(+) diphosphatase</fullName>
        <ecNumber evidence="4">3.6.1.22</ecNumber>
    </recommendedName>
</protein>
<dbReference type="Pfam" id="PF00293">
    <property type="entry name" value="NUDIX"/>
    <property type="match status" value="1"/>
</dbReference>
<gene>
    <name evidence="11" type="ORF">BHAP_1857</name>
</gene>
<dbReference type="OrthoDB" id="9791656at2"/>